<proteinExistence type="predicted"/>
<organism evidence="5 6">
    <name type="scientific">Actinomadura syzygii</name>
    <dbReference type="NCBI Taxonomy" id="1427538"/>
    <lineage>
        <taxon>Bacteria</taxon>
        <taxon>Bacillati</taxon>
        <taxon>Actinomycetota</taxon>
        <taxon>Actinomycetes</taxon>
        <taxon>Streptosporangiales</taxon>
        <taxon>Thermomonosporaceae</taxon>
        <taxon>Actinomadura</taxon>
    </lineage>
</organism>
<evidence type="ECO:0000256" key="2">
    <source>
        <dbReference type="ARBA" id="ARBA00023125"/>
    </source>
</evidence>
<dbReference type="SUPFAM" id="SSF55718">
    <property type="entry name" value="SCP-like"/>
    <property type="match status" value="1"/>
</dbReference>
<dbReference type="PROSITE" id="PS51118">
    <property type="entry name" value="HTH_HXLR"/>
    <property type="match status" value="1"/>
</dbReference>
<reference evidence="5 6" key="1">
    <citation type="submission" date="2019-08" db="EMBL/GenBank/DDBJ databases">
        <title>Actinomadura sp. nov. CYP1-5 isolated from mountain soil.</title>
        <authorList>
            <person name="Songsumanus A."/>
            <person name="Kuncharoen N."/>
            <person name="Kudo T."/>
            <person name="Yuki M."/>
            <person name="Igarashi Y."/>
            <person name="Tanasupawat S."/>
        </authorList>
    </citation>
    <scope>NUCLEOTIDE SEQUENCE [LARGE SCALE GENOMIC DNA]</scope>
    <source>
        <strain evidence="5 6">GKU157</strain>
    </source>
</reference>
<dbReference type="InterPro" id="IPR036388">
    <property type="entry name" value="WH-like_DNA-bd_sf"/>
</dbReference>
<dbReference type="OrthoDB" id="9792527at2"/>
<evidence type="ECO:0000256" key="1">
    <source>
        <dbReference type="ARBA" id="ARBA00023015"/>
    </source>
</evidence>
<dbReference type="Pfam" id="PF02036">
    <property type="entry name" value="SCP2"/>
    <property type="match status" value="1"/>
</dbReference>
<accession>A0A5D0TPU4</accession>
<evidence type="ECO:0000259" key="4">
    <source>
        <dbReference type="PROSITE" id="PS51118"/>
    </source>
</evidence>
<protein>
    <submittedName>
        <fullName evidence="5">HxlR family transcriptional regulator</fullName>
    </submittedName>
</protein>
<dbReference type="EMBL" id="VSFF01000024">
    <property type="protein sequence ID" value="TYC07346.1"/>
    <property type="molecule type" value="Genomic_DNA"/>
</dbReference>
<dbReference type="Gene3D" id="3.30.1050.10">
    <property type="entry name" value="SCP2 sterol-binding domain"/>
    <property type="match status" value="1"/>
</dbReference>
<dbReference type="PANTHER" id="PTHR33204">
    <property type="entry name" value="TRANSCRIPTIONAL REGULATOR, MARR FAMILY"/>
    <property type="match status" value="1"/>
</dbReference>
<evidence type="ECO:0000313" key="5">
    <source>
        <dbReference type="EMBL" id="TYC07346.1"/>
    </source>
</evidence>
<comment type="caution">
    <text evidence="5">The sequence shown here is derived from an EMBL/GenBank/DDBJ whole genome shotgun (WGS) entry which is preliminary data.</text>
</comment>
<keyword evidence="3" id="KW-0804">Transcription</keyword>
<dbReference type="InterPro" id="IPR036390">
    <property type="entry name" value="WH_DNA-bd_sf"/>
</dbReference>
<evidence type="ECO:0000256" key="3">
    <source>
        <dbReference type="ARBA" id="ARBA00023163"/>
    </source>
</evidence>
<sequence>MPTSRSYRDSCGVARALDVVGERWALLIVRELLLTPQRFSELRHALPHVSSNVLADRLRELENNGVIHRGPAETEGSTAYQLTEWGRNLEPIVRGLGEWGVDAPQPPEPSALSASSVLIFLEDAARPDPKAPPTVCRLDLGGRVWTVRLADGRLRVQAGETATADASLRADPKTLSTLLNDPSTLETARANGSIAVVGDLSAIRRLLHTIPRNDHPTTP</sequence>
<dbReference type="AlphaFoldDB" id="A0A5D0TPU4"/>
<dbReference type="Pfam" id="PF01638">
    <property type="entry name" value="HxlR"/>
    <property type="match status" value="1"/>
</dbReference>
<gene>
    <name evidence="5" type="ORF">FXF65_43085</name>
</gene>
<feature type="domain" description="HTH hxlR-type" evidence="4">
    <location>
        <begin position="11"/>
        <end position="108"/>
    </location>
</feature>
<dbReference type="InterPro" id="IPR002577">
    <property type="entry name" value="HTH_HxlR"/>
</dbReference>
<dbReference type="InterPro" id="IPR036527">
    <property type="entry name" value="SCP2_sterol-bd_dom_sf"/>
</dbReference>
<dbReference type="Proteomes" id="UP000322634">
    <property type="component" value="Unassembled WGS sequence"/>
</dbReference>
<dbReference type="PANTHER" id="PTHR33204:SF18">
    <property type="entry name" value="TRANSCRIPTIONAL REGULATORY PROTEIN"/>
    <property type="match status" value="1"/>
</dbReference>
<dbReference type="GO" id="GO:0003677">
    <property type="term" value="F:DNA binding"/>
    <property type="evidence" value="ECO:0007669"/>
    <property type="project" value="UniProtKB-KW"/>
</dbReference>
<dbReference type="SUPFAM" id="SSF46785">
    <property type="entry name" value="Winged helix' DNA-binding domain"/>
    <property type="match status" value="1"/>
</dbReference>
<dbReference type="Gene3D" id="1.10.10.10">
    <property type="entry name" value="Winged helix-like DNA-binding domain superfamily/Winged helix DNA-binding domain"/>
    <property type="match status" value="1"/>
</dbReference>
<keyword evidence="6" id="KW-1185">Reference proteome</keyword>
<name>A0A5D0TPU4_9ACTN</name>
<evidence type="ECO:0000313" key="6">
    <source>
        <dbReference type="Proteomes" id="UP000322634"/>
    </source>
</evidence>
<keyword evidence="1" id="KW-0805">Transcription regulation</keyword>
<keyword evidence="2" id="KW-0238">DNA-binding</keyword>
<dbReference type="RefSeq" id="WP_148356275.1">
    <property type="nucleotide sequence ID" value="NZ_JBHSBF010000037.1"/>
</dbReference>
<dbReference type="InterPro" id="IPR003033">
    <property type="entry name" value="SCP2_sterol-bd_dom"/>
</dbReference>